<dbReference type="SMART" id="SM00408">
    <property type="entry name" value="IGc2"/>
    <property type="match status" value="4"/>
</dbReference>
<keyword evidence="5" id="KW-0472">Membrane</keyword>
<reference evidence="7" key="2">
    <citation type="submission" date="2025-08" db="UniProtKB">
        <authorList>
            <consortium name="Ensembl"/>
        </authorList>
    </citation>
    <scope>IDENTIFICATION</scope>
</reference>
<dbReference type="SUPFAM" id="SSF48726">
    <property type="entry name" value="Immunoglobulin"/>
    <property type="match status" value="3"/>
</dbReference>
<dbReference type="PANTHER" id="PTHR11481">
    <property type="entry name" value="IMMUNOGLOBULIN FC RECEPTOR"/>
    <property type="match status" value="1"/>
</dbReference>
<reference evidence="7 8" key="1">
    <citation type="submission" date="2019-05" db="EMBL/GenBank/DDBJ databases">
        <title>A Chromosome-scale Meerkat (S. suricatta) Genome Assembly.</title>
        <authorList>
            <person name="Dudchenko O."/>
            <person name="Lieberman Aiden E."/>
            <person name="Tung J."/>
            <person name="Barreiro L.B."/>
            <person name="Clutton-Brock T.H."/>
        </authorList>
    </citation>
    <scope>NUCLEOTIDE SEQUENCE [LARGE SCALE GENOMIC DNA]</scope>
</reference>
<dbReference type="PANTHER" id="PTHR11481:SF64">
    <property type="entry name" value="FC RECEPTOR-LIKE PROTEIN 4"/>
    <property type="match status" value="1"/>
</dbReference>
<dbReference type="Ensembl" id="ENSSSUT00005019334.1">
    <property type="protein sequence ID" value="ENSSSUP00005016957.1"/>
    <property type="gene ID" value="ENSSSUG00005010734.1"/>
</dbReference>
<keyword evidence="8" id="KW-1185">Reference proteome</keyword>
<dbReference type="InterPro" id="IPR013151">
    <property type="entry name" value="Immunoglobulin_dom"/>
</dbReference>
<feature type="domain" description="Ig-like" evidence="6">
    <location>
        <begin position="345"/>
        <end position="438"/>
    </location>
</feature>
<evidence type="ECO:0000313" key="8">
    <source>
        <dbReference type="Proteomes" id="UP000472268"/>
    </source>
</evidence>
<keyword evidence="5" id="KW-1133">Transmembrane helix</keyword>
<evidence type="ECO:0000256" key="1">
    <source>
        <dbReference type="ARBA" id="ARBA00022729"/>
    </source>
</evidence>
<dbReference type="Pfam" id="PF13895">
    <property type="entry name" value="Ig_2"/>
    <property type="match status" value="1"/>
</dbReference>
<dbReference type="Gene3D" id="2.60.40.10">
    <property type="entry name" value="Immunoglobulins"/>
    <property type="match status" value="4"/>
</dbReference>
<feature type="compositionally biased region" description="Polar residues" evidence="4">
    <location>
        <begin position="7"/>
        <end position="21"/>
    </location>
</feature>
<evidence type="ECO:0000256" key="5">
    <source>
        <dbReference type="SAM" id="Phobius"/>
    </source>
</evidence>
<dbReference type="GO" id="GO:0004888">
    <property type="term" value="F:transmembrane signaling receptor activity"/>
    <property type="evidence" value="ECO:0007669"/>
    <property type="project" value="TreeGrafter"/>
</dbReference>
<dbReference type="InterPro" id="IPR013783">
    <property type="entry name" value="Ig-like_fold"/>
</dbReference>
<keyword evidence="2" id="KW-1015">Disulfide bond</keyword>
<protein>
    <recommendedName>
        <fullName evidence="6">Ig-like domain-containing protein</fullName>
    </recommendedName>
</protein>
<organism evidence="7 8">
    <name type="scientific">Suricata suricatta</name>
    <name type="common">Meerkat</name>
    <dbReference type="NCBI Taxonomy" id="37032"/>
    <lineage>
        <taxon>Eukaryota</taxon>
        <taxon>Metazoa</taxon>
        <taxon>Chordata</taxon>
        <taxon>Craniata</taxon>
        <taxon>Vertebrata</taxon>
        <taxon>Euteleostomi</taxon>
        <taxon>Mammalia</taxon>
        <taxon>Eutheria</taxon>
        <taxon>Laurasiatheria</taxon>
        <taxon>Carnivora</taxon>
        <taxon>Feliformia</taxon>
        <taxon>Herpestidae</taxon>
        <taxon>Suricata</taxon>
    </lineage>
</organism>
<dbReference type="GO" id="GO:0006955">
    <property type="term" value="P:immune response"/>
    <property type="evidence" value="ECO:0007669"/>
    <property type="project" value="TreeGrafter"/>
</dbReference>
<dbReference type="InterPro" id="IPR003599">
    <property type="entry name" value="Ig_sub"/>
</dbReference>
<dbReference type="InterPro" id="IPR007110">
    <property type="entry name" value="Ig-like_dom"/>
</dbReference>
<feature type="region of interest" description="Disordered" evidence="4">
    <location>
        <begin position="381"/>
        <end position="400"/>
    </location>
</feature>
<feature type="domain" description="Ig-like" evidence="6">
    <location>
        <begin position="84"/>
        <end position="162"/>
    </location>
</feature>
<dbReference type="InterPro" id="IPR003598">
    <property type="entry name" value="Ig_sub2"/>
</dbReference>
<feature type="region of interest" description="Disordered" evidence="4">
    <location>
        <begin position="256"/>
        <end position="276"/>
    </location>
</feature>
<feature type="region of interest" description="Disordered" evidence="4">
    <location>
        <begin position="473"/>
        <end position="505"/>
    </location>
</feature>
<dbReference type="SMART" id="SM00409">
    <property type="entry name" value="IG"/>
    <property type="match status" value="4"/>
</dbReference>
<evidence type="ECO:0000313" key="7">
    <source>
        <dbReference type="Ensembl" id="ENSSSUP00005016957.1"/>
    </source>
</evidence>
<evidence type="ECO:0000256" key="2">
    <source>
        <dbReference type="ARBA" id="ARBA00023157"/>
    </source>
</evidence>
<feature type="transmembrane region" description="Helical" evidence="5">
    <location>
        <begin position="447"/>
        <end position="469"/>
    </location>
</feature>
<dbReference type="InterPro" id="IPR050488">
    <property type="entry name" value="Ig_Fc_receptor"/>
</dbReference>
<dbReference type="GO" id="GO:0009897">
    <property type="term" value="C:external side of plasma membrane"/>
    <property type="evidence" value="ECO:0007669"/>
    <property type="project" value="TreeGrafter"/>
</dbReference>
<evidence type="ECO:0000259" key="6">
    <source>
        <dbReference type="PROSITE" id="PS50835"/>
    </source>
</evidence>
<dbReference type="PROSITE" id="PS50835">
    <property type="entry name" value="IG_LIKE"/>
    <property type="match status" value="4"/>
</dbReference>
<dbReference type="AlphaFoldDB" id="A0A673TUE9"/>
<evidence type="ECO:0000256" key="3">
    <source>
        <dbReference type="ARBA" id="ARBA00023319"/>
    </source>
</evidence>
<keyword evidence="3" id="KW-0393">Immunoglobulin domain</keyword>
<dbReference type="Pfam" id="PF00047">
    <property type="entry name" value="ig"/>
    <property type="match status" value="1"/>
</dbReference>
<evidence type="ECO:0000256" key="4">
    <source>
        <dbReference type="SAM" id="MobiDB-lite"/>
    </source>
</evidence>
<feature type="domain" description="Ig-like" evidence="6">
    <location>
        <begin position="254"/>
        <end position="338"/>
    </location>
</feature>
<keyword evidence="5" id="KW-0812">Transmembrane</keyword>
<dbReference type="InterPro" id="IPR036179">
    <property type="entry name" value="Ig-like_dom_sf"/>
</dbReference>
<proteinExistence type="predicted"/>
<reference evidence="7" key="3">
    <citation type="submission" date="2025-09" db="UniProtKB">
        <authorList>
            <consortium name="Ensembl"/>
        </authorList>
    </citation>
    <scope>IDENTIFICATION</scope>
</reference>
<dbReference type="Proteomes" id="UP000472268">
    <property type="component" value="Chromosome 3"/>
</dbReference>
<keyword evidence="1" id="KW-0732">Signal</keyword>
<gene>
    <name evidence="7" type="primary">FCRL4</name>
</gene>
<feature type="region of interest" description="Disordered" evidence="4">
    <location>
        <begin position="1"/>
        <end position="21"/>
    </location>
</feature>
<feature type="domain" description="Ig-like" evidence="6">
    <location>
        <begin position="176"/>
        <end position="229"/>
    </location>
</feature>
<feature type="compositionally biased region" description="Polar residues" evidence="4">
    <location>
        <begin position="259"/>
        <end position="275"/>
    </location>
</feature>
<name>A0A673TUE9_SURSU</name>
<sequence>MGFHRLSSVTPLKSRPSSTCAPATTASPGLLGGGAGCASPAPGWSGALAGACGWEGSAPCLVLTFALTSLAAPAGGQPEAASKPVISLHPPWTVVFIGETVTLTCNVSHFLEPEKRRRFFWFLGRRKLGETPGSTLPARDSGAYGCQTQDSLPSDYVRLTFSSGLLILQAPHAVFEGDTLVLRCRVKRRETLTTVKYSWNEKVISTSSQSQDLLIPHASANNSGSYRCTGYLGKNNIFRSNSKIVRIQELFPQPRLKVTPSQPTEGGSMNLSCETQRAPERRDTVLHFIFFREHGGMLSDWSRSPELQITDIRRQDSGWYRCGVAAAQDIQKHSLPLQVSVQGVPVSGVLLETQPPEGLALAGKPLVLVCSAAAGTGDTTFSWHREDTGQSLGRERRRSRTARLEIPAVGGSHAGAYFCTADNGHGLARSAVLNVTVTGTPRDRSGLTASGAAGGLLSILLLAAGLLIYHRHQRKSGDGSPGDTARSPPTTGPGEAPHGRCQGQKDSPVELQYLHGNGEQSLWGSLSLPSQGKMMCWTPGESSGLLMVSQTKTPQEITAASWVREAWGGGLRRDLRNTYH</sequence>
<dbReference type="GO" id="GO:0007166">
    <property type="term" value="P:cell surface receptor signaling pathway"/>
    <property type="evidence" value="ECO:0007669"/>
    <property type="project" value="TreeGrafter"/>
</dbReference>
<accession>A0A673TUE9</accession>